<evidence type="ECO:0000313" key="4">
    <source>
        <dbReference type="Proteomes" id="UP000076871"/>
    </source>
</evidence>
<dbReference type="AlphaFoldDB" id="A0A165ARB7"/>
<dbReference type="OrthoDB" id="2804415at2759"/>
<feature type="region of interest" description="Disordered" evidence="1">
    <location>
        <begin position="47"/>
        <end position="77"/>
    </location>
</feature>
<reference evidence="3 4" key="1">
    <citation type="journal article" date="2016" name="Mol. Biol. Evol.">
        <title>Comparative Genomics of Early-Diverging Mushroom-Forming Fungi Provides Insights into the Origins of Lignocellulose Decay Capabilities.</title>
        <authorList>
            <person name="Nagy L.G."/>
            <person name="Riley R."/>
            <person name="Tritt A."/>
            <person name="Adam C."/>
            <person name="Daum C."/>
            <person name="Floudas D."/>
            <person name="Sun H."/>
            <person name="Yadav J.S."/>
            <person name="Pangilinan J."/>
            <person name="Larsson K.H."/>
            <person name="Matsuura K."/>
            <person name="Barry K."/>
            <person name="Labutti K."/>
            <person name="Kuo R."/>
            <person name="Ohm R.A."/>
            <person name="Bhattacharya S.S."/>
            <person name="Shirouzu T."/>
            <person name="Yoshinaga Y."/>
            <person name="Martin F.M."/>
            <person name="Grigoriev I.V."/>
            <person name="Hibbett D.S."/>
        </authorList>
    </citation>
    <scope>NUCLEOTIDE SEQUENCE [LARGE SCALE GENOMIC DNA]</scope>
    <source>
        <strain evidence="3 4">93-53</strain>
    </source>
</reference>
<dbReference type="STRING" id="1314785.A0A165ARB7"/>
<dbReference type="InterPro" id="IPR009027">
    <property type="entry name" value="Ribosomal_bL9/RNase_H1_N"/>
</dbReference>
<dbReference type="InterPro" id="IPR011320">
    <property type="entry name" value="RNase_H1_N"/>
</dbReference>
<dbReference type="EMBL" id="KV427815">
    <property type="protein sequence ID" value="KZS99511.1"/>
    <property type="molecule type" value="Genomic_DNA"/>
</dbReference>
<dbReference type="RefSeq" id="XP_040757252.1">
    <property type="nucleotide sequence ID" value="XM_040913676.1"/>
</dbReference>
<dbReference type="GeneID" id="63830704"/>
<gene>
    <name evidence="3" type="ORF">LAESUDRAFT_765449</name>
</gene>
<protein>
    <recommendedName>
        <fullName evidence="2">Ribonuclease H1 N-terminal domain-containing protein</fullName>
    </recommendedName>
</protein>
<evidence type="ECO:0000313" key="3">
    <source>
        <dbReference type="EMBL" id="KZS99511.1"/>
    </source>
</evidence>
<feature type="compositionally biased region" description="Basic and acidic residues" evidence="1">
    <location>
        <begin position="1"/>
        <end position="14"/>
    </location>
</feature>
<dbReference type="Proteomes" id="UP000076871">
    <property type="component" value="Unassembled WGS sequence"/>
</dbReference>
<proteinExistence type="predicted"/>
<dbReference type="Pfam" id="PF01693">
    <property type="entry name" value="Cauli_VI"/>
    <property type="match status" value="1"/>
</dbReference>
<sequence length="198" mass="20918">MTNGDCKHKAHAEPEESYDGNNSMMISLDMLMAALHLISDQHSAEHNLHHEQATSSDEDIHSSSASHTHSMSTSMGGTSTMMMSTMQSSPDVVAADSMAGAALAQDAESAGFQCIEAEGETKHSDDGDDGGCCVHQLSTHWYCISWSRAVGVFAGWPNTSPLVTGVPGAIFQHYLSFTTALTAFLEAAANGQVGIILV</sequence>
<name>A0A165ARB7_9APHY</name>
<dbReference type="InParanoid" id="A0A165ARB7"/>
<evidence type="ECO:0000259" key="2">
    <source>
        <dbReference type="Pfam" id="PF01693"/>
    </source>
</evidence>
<feature type="domain" description="Ribonuclease H1 N-terminal" evidence="2">
    <location>
        <begin position="141"/>
        <end position="180"/>
    </location>
</feature>
<feature type="region of interest" description="Disordered" evidence="1">
    <location>
        <begin position="1"/>
        <end position="20"/>
    </location>
</feature>
<keyword evidence="4" id="KW-1185">Reference proteome</keyword>
<dbReference type="SUPFAM" id="SSF55658">
    <property type="entry name" value="L9 N-domain-like"/>
    <property type="match status" value="1"/>
</dbReference>
<organism evidence="3 4">
    <name type="scientific">Laetiporus sulphureus 93-53</name>
    <dbReference type="NCBI Taxonomy" id="1314785"/>
    <lineage>
        <taxon>Eukaryota</taxon>
        <taxon>Fungi</taxon>
        <taxon>Dikarya</taxon>
        <taxon>Basidiomycota</taxon>
        <taxon>Agaricomycotina</taxon>
        <taxon>Agaricomycetes</taxon>
        <taxon>Polyporales</taxon>
        <taxon>Laetiporus</taxon>
    </lineage>
</organism>
<feature type="compositionally biased region" description="Low complexity" evidence="1">
    <location>
        <begin position="62"/>
        <end position="77"/>
    </location>
</feature>
<accession>A0A165ARB7</accession>
<evidence type="ECO:0000256" key="1">
    <source>
        <dbReference type="SAM" id="MobiDB-lite"/>
    </source>
</evidence>